<gene>
    <name evidence="2" type="ORF">PAF17_10565</name>
</gene>
<feature type="chain" id="PRO_5046507783" evidence="1">
    <location>
        <begin position="21"/>
        <end position="1442"/>
    </location>
</feature>
<dbReference type="RefSeq" id="WP_271889055.1">
    <property type="nucleotide sequence ID" value="NZ_JAQBIE010000011.1"/>
</dbReference>
<protein>
    <submittedName>
        <fullName evidence="2">Phage tail protein</fullName>
    </submittedName>
</protein>
<keyword evidence="1" id="KW-0732">Signal</keyword>
<evidence type="ECO:0000256" key="1">
    <source>
        <dbReference type="SAM" id="SignalP"/>
    </source>
</evidence>
<evidence type="ECO:0000313" key="2">
    <source>
        <dbReference type="EMBL" id="MDB6177943.1"/>
    </source>
</evidence>
<comment type="caution">
    <text evidence="2">The sequence shown here is derived from an EMBL/GenBank/DDBJ whole genome shotgun (WGS) entry which is preliminary data.</text>
</comment>
<reference evidence="2" key="1">
    <citation type="submission" date="2022-12" db="EMBL/GenBank/DDBJ databases">
        <title>Paracoccus onchidii sp. nov., isolated from a marine invertebrate from the South China Sea.</title>
        <authorList>
            <person name="Xu S."/>
            <person name="Liu Z."/>
            <person name="Xu Y."/>
        </authorList>
    </citation>
    <scope>NUCLEOTIDE SEQUENCE</scope>
    <source>
        <strain evidence="2">Z330</strain>
    </source>
</reference>
<accession>A0ABT4ZEZ2</accession>
<sequence length="1442" mass="155312">MKKLLFLTAALIAVAAPAHADPVTAVATWIATSLNVGVATAFAIANTAIGIGVSAIASAFQRPPEFKGASVQFDVQMADDLPLSFTVGEYATAGKRKYIKSWGKNTRFITEVIEFSALPQSLSRMWIDDEPWSVVAGRRGSVPTGAGPDPIESVIAYNEGSLPAGHVDLGAELNNYRDDGDSTNPRMWVKWVDGTQTAADPLTIFAATGDTDYPWTAAMIGEGKAYAVVTVRYDSDSMTSYPAYLFEPEPLPVYDIRQDSSNGGSGSHRWNNPATWEPSRNPAVIAYNIIRGIRFEGEWIFGGKDLDAWRLPSAEWIAAANACDETVNLSGGGTERRYRCGMEISVDVKPVDVLEELGRAANMRFAEVGGQIKPVVDIPATSVFSFTDEDIITTEGQSLKPFYPVTETYNALSATYPEPGEKWASKDAKEYIDADATADDGGRYLPTSISYGAAPFAKQVQRLQRSQMRDFRRMRRHQFYLPPEAYALEPGIDTVSWTSGRNGYDSKRFMVETVVKTPGMNVLVSLREINPSDYDWSSDFEAPVTITVPRNPVRITQPINGLTVTPAAVEDRDGIGRRPAILVACDGDEVGVTDIQIQARVSGRPVTIDTTRRFADPHAWYLRDVLASTDYEVRARLLSRLTPKSSWSSWLSVRTPDIGLTWLDFEEEVTQAVADAQAQAAAAAEAAADADEKADDIRADLTSAQTSLSDEIDAVEQLAIDNLNIARNYTDTSVQSETTARQTATDALAAQINSLTAVLNSENYLENPRFSDDLTGWAGHTGSATVVAQDEASPDPITANAPAANFVELDGHASFNRELLQVFSVDLDTGEVFQWRLNATSAGTGRDLDVMIQFLDSGGASLGHPSTTISLTQNEWRVFSGQEVPPDGTVSVRFRTRITPTAATDPIAITDLSFTKVDQSAIARITDLEVVVADNHQAFTAHRDSANSRLDAAEADITTESATRASETGALASQMTTVSAEASRVRTFRNSTAPANPRNGDIWYDTSNHNRPYRWWDGSWLPVEDSRIDSLTATVTTQATAISDLEGNASAGYLIRAQAGGSVSLLDLVAADGSNGSVSVAKLDADHILLKGSVAADMLTVMDLSGNMVPDAEMVSPSSWGIDGDPDWIMLSPDEFNWVKGESAGEIQCSVTGSYDVKNSLTFSILEGETYTFSGIIRAIGNNAASAAITVGWLDNQENMLSQDTVVGLGDNGFNEGERSLTAPEDARRARIRLLVYSNNSATVGFSSVSCIRKRSGATLITPGGVTSDLITGNTMRALLGQFVSLEAANLTVGTGEIDTLNIKGDAIYAPYNFSRSDLTISRDRSDPHTIISRTITGFEGGGFTAFFSAVVDTINQGPDNFCVLYMEVNGQEVARSRFGVRSSGDGDVKYAIPAHLIATTKGSSSVHVAVYGFSREFSNAAVSSGPLDITNITLSISGSKR</sequence>
<evidence type="ECO:0000313" key="3">
    <source>
        <dbReference type="Proteomes" id="UP001165641"/>
    </source>
</evidence>
<dbReference type="Proteomes" id="UP001165641">
    <property type="component" value="Unassembled WGS sequence"/>
</dbReference>
<feature type="signal peptide" evidence="1">
    <location>
        <begin position="1"/>
        <end position="20"/>
    </location>
</feature>
<organism evidence="2 3">
    <name type="scientific">Paracoccus onchidii</name>
    <dbReference type="NCBI Taxonomy" id="3017813"/>
    <lineage>
        <taxon>Bacteria</taxon>
        <taxon>Pseudomonadati</taxon>
        <taxon>Pseudomonadota</taxon>
        <taxon>Alphaproteobacteria</taxon>
        <taxon>Rhodobacterales</taxon>
        <taxon>Paracoccaceae</taxon>
        <taxon>Paracoccus</taxon>
    </lineage>
</organism>
<dbReference type="Gene3D" id="2.60.120.260">
    <property type="entry name" value="Galactose-binding domain-like"/>
    <property type="match status" value="2"/>
</dbReference>
<proteinExistence type="predicted"/>
<keyword evidence="3" id="KW-1185">Reference proteome</keyword>
<dbReference type="EMBL" id="JAQBIE010000011">
    <property type="protein sequence ID" value="MDB6177943.1"/>
    <property type="molecule type" value="Genomic_DNA"/>
</dbReference>
<name>A0ABT4ZEZ2_9RHOB</name>